<dbReference type="RefSeq" id="WP_052114479.1">
    <property type="nucleotide sequence ID" value="NZ_CCSF01000001.1"/>
</dbReference>
<dbReference type="AlphaFoldDB" id="A0A078LVQ7"/>
<dbReference type="STRING" id="1499686.BN1079_02627"/>
<dbReference type="eggNOG" id="ENOG5033AF5">
    <property type="taxonomic scope" value="Bacteria"/>
</dbReference>
<dbReference type="EMBL" id="CCSF01000001">
    <property type="protein sequence ID" value="CDZ95294.1"/>
    <property type="molecule type" value="Genomic_DNA"/>
</dbReference>
<feature type="transmembrane region" description="Helical" evidence="1">
    <location>
        <begin position="71"/>
        <end position="90"/>
    </location>
</feature>
<feature type="transmembrane region" description="Helical" evidence="1">
    <location>
        <begin position="43"/>
        <end position="65"/>
    </location>
</feature>
<keyword evidence="3" id="KW-1185">Reference proteome</keyword>
<evidence type="ECO:0000256" key="1">
    <source>
        <dbReference type="SAM" id="Phobius"/>
    </source>
</evidence>
<dbReference type="OrthoDB" id="7220559at2"/>
<proteinExistence type="predicted"/>
<keyword evidence="1" id="KW-1133">Transmembrane helix</keyword>
<organism evidence="2 3">
    <name type="scientific">Pseudomonas saudiphocaensis</name>
    <dbReference type="NCBI Taxonomy" id="1499686"/>
    <lineage>
        <taxon>Bacteria</taxon>
        <taxon>Pseudomonadati</taxon>
        <taxon>Pseudomonadota</taxon>
        <taxon>Gammaproteobacteria</taxon>
        <taxon>Pseudomonadales</taxon>
        <taxon>Pseudomonadaceae</taxon>
        <taxon>Pseudomonas</taxon>
    </lineage>
</organism>
<accession>A0A078LVQ7</accession>
<sequence>MYTMFNHSHQGLALLSLLLTLGWAAMVLLAPRTVATLGRPQRLCYIGAMATTGLVGVTGLLLGLLQGSWMTMLFPWLGLAAVIGHGIAGVRSRKALIAGQKAAAVVAVMVQVLLLVAAYGLMTVKPF</sequence>
<protein>
    <submittedName>
        <fullName evidence="2">Uncharacterized protein</fullName>
    </submittedName>
</protein>
<dbReference type="Proteomes" id="UP000053902">
    <property type="component" value="Unassembled WGS sequence"/>
</dbReference>
<evidence type="ECO:0000313" key="2">
    <source>
        <dbReference type="EMBL" id="CDZ95294.1"/>
    </source>
</evidence>
<reference evidence="2 3" key="1">
    <citation type="submission" date="2014-07" db="EMBL/GenBank/DDBJ databases">
        <authorList>
            <person name="Urmite Genomes Urmite Genomes"/>
        </authorList>
    </citation>
    <scope>NUCLEOTIDE SEQUENCE [LARGE SCALE GENOMIC DNA]</scope>
    <source>
        <strain evidence="2 3">20_BN</strain>
    </source>
</reference>
<keyword evidence="1" id="KW-0472">Membrane</keyword>
<feature type="transmembrane region" description="Helical" evidence="1">
    <location>
        <begin position="12"/>
        <end position="31"/>
    </location>
</feature>
<feature type="transmembrane region" description="Helical" evidence="1">
    <location>
        <begin position="102"/>
        <end position="122"/>
    </location>
</feature>
<gene>
    <name evidence="2" type="ORF">BN1079_02627</name>
</gene>
<dbReference type="HOGENOM" id="CLU_161370_0_0_6"/>
<name>A0A078LVQ7_9PSED</name>
<evidence type="ECO:0000313" key="3">
    <source>
        <dbReference type="Proteomes" id="UP000053902"/>
    </source>
</evidence>
<keyword evidence="1" id="KW-0812">Transmembrane</keyword>